<dbReference type="Gene3D" id="1.10.287.110">
    <property type="entry name" value="DnaJ domain"/>
    <property type="match status" value="1"/>
</dbReference>
<keyword evidence="5" id="KW-1185">Reference proteome</keyword>
<dbReference type="AlphaFoldDB" id="A0A223D630"/>
<dbReference type="InterPro" id="IPR050817">
    <property type="entry name" value="DjlA_DnaK_co-chaperone"/>
</dbReference>
<dbReference type="EMBL" id="CP022657">
    <property type="protein sequence ID" value="ASS77052.1"/>
    <property type="molecule type" value="Genomic_DNA"/>
</dbReference>
<evidence type="ECO:0000259" key="3">
    <source>
        <dbReference type="PROSITE" id="PS50076"/>
    </source>
</evidence>
<evidence type="ECO:0000256" key="1">
    <source>
        <dbReference type="ARBA" id="ARBA00022705"/>
    </source>
</evidence>
<dbReference type="Pfam" id="PF00226">
    <property type="entry name" value="DnaJ"/>
    <property type="match status" value="1"/>
</dbReference>
<dbReference type="PROSITE" id="PS50076">
    <property type="entry name" value="DNAJ_2"/>
    <property type="match status" value="1"/>
</dbReference>
<reference evidence="4 5" key="1">
    <citation type="journal article" date="2015" name="Int. J. Syst. Evol. Microbiol.">
        <title>Tumebacillus algifaecis sp. nov., isolated from decomposing algal scum.</title>
        <authorList>
            <person name="Wu Y.F."/>
            <person name="Zhang B."/>
            <person name="Xing P."/>
            <person name="Wu Q.L."/>
            <person name="Liu S.J."/>
        </authorList>
    </citation>
    <scope>NUCLEOTIDE SEQUENCE [LARGE SCALE GENOMIC DNA]</scope>
    <source>
        <strain evidence="4 5">THMBR28</strain>
    </source>
</reference>
<accession>A0A223D630</accession>
<feature type="domain" description="J" evidence="3">
    <location>
        <begin position="141"/>
        <end position="194"/>
    </location>
</feature>
<dbReference type="Proteomes" id="UP000214688">
    <property type="component" value="Chromosome"/>
</dbReference>
<dbReference type="RefSeq" id="WP_094238273.1">
    <property type="nucleotide sequence ID" value="NZ_CP022657.1"/>
</dbReference>
<keyword evidence="2" id="KW-0346">Stress response</keyword>
<name>A0A223D630_9BACL</name>
<sequence>MLDETIQRLRALDLEKLSDAELGKLHGQLLHWQTHLQELTDDVAALRAEQWWHQLPASDARTIRLLVKGGRLTAELLKGLPSYAHLMLLVDIENPDVVRLWARMSPEVRAERIAQVQAAIQHTEVRKTTSQREDAQENALLAYEVLGLTASASWVEVKKKYRELAAQYHPDQGGDVQIFKALQKAYRVLEARFL</sequence>
<keyword evidence="1" id="KW-0235">DNA replication</keyword>
<dbReference type="CDD" id="cd06257">
    <property type="entry name" value="DnaJ"/>
    <property type="match status" value="1"/>
</dbReference>
<evidence type="ECO:0000313" key="4">
    <source>
        <dbReference type="EMBL" id="ASS77052.1"/>
    </source>
</evidence>
<dbReference type="SMART" id="SM00271">
    <property type="entry name" value="DnaJ"/>
    <property type="match status" value="1"/>
</dbReference>
<evidence type="ECO:0000313" key="5">
    <source>
        <dbReference type="Proteomes" id="UP000214688"/>
    </source>
</evidence>
<organism evidence="4 5">
    <name type="scientific">Tumebacillus algifaecis</name>
    <dbReference type="NCBI Taxonomy" id="1214604"/>
    <lineage>
        <taxon>Bacteria</taxon>
        <taxon>Bacillati</taxon>
        <taxon>Bacillota</taxon>
        <taxon>Bacilli</taxon>
        <taxon>Bacillales</taxon>
        <taxon>Alicyclobacillaceae</taxon>
        <taxon>Tumebacillus</taxon>
    </lineage>
</organism>
<gene>
    <name evidence="4" type="ORF">CIG75_00470</name>
</gene>
<protein>
    <recommendedName>
        <fullName evidence="3">J domain-containing protein</fullName>
    </recommendedName>
</protein>
<dbReference type="InterPro" id="IPR036869">
    <property type="entry name" value="J_dom_sf"/>
</dbReference>
<dbReference type="KEGG" id="tab:CIG75_00470"/>
<dbReference type="GO" id="GO:0006260">
    <property type="term" value="P:DNA replication"/>
    <property type="evidence" value="ECO:0007669"/>
    <property type="project" value="UniProtKB-KW"/>
</dbReference>
<dbReference type="PANTHER" id="PTHR24074">
    <property type="entry name" value="CO-CHAPERONE PROTEIN DJLA"/>
    <property type="match status" value="1"/>
</dbReference>
<dbReference type="SUPFAM" id="SSF46565">
    <property type="entry name" value="Chaperone J-domain"/>
    <property type="match status" value="1"/>
</dbReference>
<dbReference type="InterPro" id="IPR001623">
    <property type="entry name" value="DnaJ_domain"/>
</dbReference>
<proteinExistence type="predicted"/>
<dbReference type="PRINTS" id="PR00625">
    <property type="entry name" value="JDOMAIN"/>
</dbReference>
<evidence type="ECO:0000256" key="2">
    <source>
        <dbReference type="ARBA" id="ARBA00023016"/>
    </source>
</evidence>
<dbReference type="OrthoDB" id="9779889at2"/>